<comment type="caution">
    <text evidence="2">The sequence shown here is derived from an EMBL/GenBank/DDBJ whole genome shotgun (WGS) entry which is preliminary data.</text>
</comment>
<dbReference type="SUPFAM" id="SSF52540">
    <property type="entry name" value="P-loop containing nucleoside triphosphate hydrolases"/>
    <property type="match status" value="1"/>
</dbReference>
<evidence type="ECO:0000313" key="3">
    <source>
        <dbReference type="Proteomes" id="UP000235649"/>
    </source>
</evidence>
<proteinExistence type="predicted"/>
<accession>A0A2N7AV25</accession>
<name>A0A2N7AV25_9LACO</name>
<keyword evidence="3" id="KW-1185">Reference proteome</keyword>
<dbReference type="Proteomes" id="UP000235649">
    <property type="component" value="Unassembled WGS sequence"/>
</dbReference>
<feature type="compositionally biased region" description="Polar residues" evidence="1">
    <location>
        <begin position="228"/>
        <end position="239"/>
    </location>
</feature>
<sequence>MEIKNAAELTKPSALRIIYGNPGLGKTTTIKYMPGLTLLIDIDGTSSVLKGCSNIDITTLPDKENPRESLPKLLKDIKDNYIDKYDNIVLDNISELENAVLTEYGKKGNNNGVPGIQNYQQLQFFELDTIRYLKSMNKNALITAWETTDEYTAENGQSFTRAYPQIRKPILTNVMGLALQVGRLTISPKSGERGFQLMPTDSVFAKNQLDSRKGCLQADLFNEGGESDANTSQETGTSRNDGDKNS</sequence>
<gene>
    <name evidence="2" type="ORF">CBP76_05015</name>
</gene>
<dbReference type="NCBIfam" id="TIGR01618">
    <property type="entry name" value="phage_P_loop"/>
    <property type="match status" value="1"/>
</dbReference>
<dbReference type="OrthoDB" id="5413799at2"/>
<dbReference type="InterPro" id="IPR006505">
    <property type="entry name" value="Phage_nucleotide-bp"/>
</dbReference>
<dbReference type="EMBL" id="NIPR01000011">
    <property type="protein sequence ID" value="PMD71474.1"/>
    <property type="molecule type" value="Genomic_DNA"/>
</dbReference>
<reference evidence="2 3" key="1">
    <citation type="submission" date="2017-05" db="EMBL/GenBank/DDBJ databases">
        <title>Lactobacillus nurukis nov., sp. nov., isolated from nuruk.</title>
        <authorList>
            <person name="Kim S.-J."/>
        </authorList>
    </citation>
    <scope>NUCLEOTIDE SEQUENCE [LARGE SCALE GENOMIC DNA]</scope>
    <source>
        <strain evidence="2 3">SYF10-1a</strain>
    </source>
</reference>
<evidence type="ECO:0000256" key="1">
    <source>
        <dbReference type="SAM" id="MobiDB-lite"/>
    </source>
</evidence>
<feature type="region of interest" description="Disordered" evidence="1">
    <location>
        <begin position="220"/>
        <end position="246"/>
    </location>
</feature>
<protein>
    <submittedName>
        <fullName evidence="2">DNA-binding protein</fullName>
    </submittedName>
</protein>
<dbReference type="AlphaFoldDB" id="A0A2N7AV25"/>
<dbReference type="InterPro" id="IPR027417">
    <property type="entry name" value="P-loop_NTPase"/>
</dbReference>
<organism evidence="2 3">
    <name type="scientific">Companilactobacillus nuruki</name>
    <dbReference type="NCBI Taxonomy" id="1993540"/>
    <lineage>
        <taxon>Bacteria</taxon>
        <taxon>Bacillati</taxon>
        <taxon>Bacillota</taxon>
        <taxon>Bacilli</taxon>
        <taxon>Lactobacillales</taxon>
        <taxon>Lactobacillaceae</taxon>
        <taxon>Companilactobacillus</taxon>
    </lineage>
</organism>
<dbReference type="RefSeq" id="WP_102195849.1">
    <property type="nucleotide sequence ID" value="NZ_NIPR01000011.1"/>
</dbReference>
<dbReference type="GO" id="GO:0003677">
    <property type="term" value="F:DNA binding"/>
    <property type="evidence" value="ECO:0007669"/>
    <property type="project" value="UniProtKB-KW"/>
</dbReference>
<evidence type="ECO:0000313" key="2">
    <source>
        <dbReference type="EMBL" id="PMD71474.1"/>
    </source>
</evidence>
<keyword evidence="2" id="KW-0238">DNA-binding</keyword>
<dbReference type="Pfam" id="PF13479">
    <property type="entry name" value="AAA_24"/>
    <property type="match status" value="1"/>
</dbReference>